<feature type="transmembrane region" description="Helical" evidence="1">
    <location>
        <begin position="130"/>
        <end position="150"/>
    </location>
</feature>
<feature type="domain" description="Nucleoside phosphorylase" evidence="2">
    <location>
        <begin position="445"/>
        <end position="622"/>
    </location>
</feature>
<dbReference type="PANTHER" id="PTHR46832:SF1">
    <property type="entry name" value="5'-METHYLTHIOADENOSINE_S-ADENOSYLHOMOCYSTEINE NUCLEOSIDASE"/>
    <property type="match status" value="1"/>
</dbReference>
<comment type="caution">
    <text evidence="3">The sequence shown here is derived from an EMBL/GenBank/DDBJ whole genome shotgun (WGS) entry which is preliminary data.</text>
</comment>
<keyword evidence="1" id="KW-0812">Transmembrane</keyword>
<evidence type="ECO:0000313" key="4">
    <source>
        <dbReference type="Proteomes" id="UP001241758"/>
    </source>
</evidence>
<dbReference type="PANTHER" id="PTHR46832">
    <property type="entry name" value="5'-METHYLTHIOADENOSINE/S-ADENOSYLHOMOCYSTEINE NUCLEOSIDASE"/>
    <property type="match status" value="1"/>
</dbReference>
<evidence type="ECO:0000259" key="2">
    <source>
        <dbReference type="Pfam" id="PF01048"/>
    </source>
</evidence>
<dbReference type="EMBL" id="JASCTH010000010">
    <property type="protein sequence ID" value="MDI6100262.1"/>
    <property type="molecule type" value="Genomic_DNA"/>
</dbReference>
<dbReference type="Gene3D" id="3.40.50.1580">
    <property type="entry name" value="Nucleoside phosphorylase domain"/>
    <property type="match status" value="1"/>
</dbReference>
<feature type="transmembrane region" description="Helical" evidence="1">
    <location>
        <begin position="96"/>
        <end position="118"/>
    </location>
</feature>
<feature type="transmembrane region" description="Helical" evidence="1">
    <location>
        <begin position="348"/>
        <end position="368"/>
    </location>
</feature>
<accession>A0ABT6WKK0</accession>
<evidence type="ECO:0000256" key="1">
    <source>
        <dbReference type="SAM" id="Phobius"/>
    </source>
</evidence>
<name>A0ABT6WKK0_9ACTN</name>
<proteinExistence type="predicted"/>
<dbReference type="Pfam" id="PF01048">
    <property type="entry name" value="PNP_UDP_1"/>
    <property type="match status" value="1"/>
</dbReference>
<keyword evidence="1" id="KW-0472">Membrane</keyword>
<dbReference type="InterPro" id="IPR035994">
    <property type="entry name" value="Nucleoside_phosphorylase_sf"/>
</dbReference>
<dbReference type="Proteomes" id="UP001241758">
    <property type="component" value="Unassembled WGS sequence"/>
</dbReference>
<keyword evidence="1" id="KW-1133">Transmembrane helix</keyword>
<reference evidence="3 4" key="1">
    <citation type="submission" date="2023-05" db="EMBL/GenBank/DDBJ databases">
        <title>Actinoplanes sp. NEAU-A12 genome sequencing.</title>
        <authorList>
            <person name="Wang Z.-S."/>
        </authorList>
    </citation>
    <scope>NUCLEOTIDE SEQUENCE [LARGE SCALE GENOMIC DNA]</scope>
    <source>
        <strain evidence="3 4">NEAU-A12</strain>
    </source>
</reference>
<keyword evidence="4" id="KW-1185">Reference proteome</keyword>
<dbReference type="RefSeq" id="WP_282760944.1">
    <property type="nucleotide sequence ID" value="NZ_JASCTH010000010.1"/>
</dbReference>
<dbReference type="SUPFAM" id="SSF53167">
    <property type="entry name" value="Purine and uridine phosphorylases"/>
    <property type="match status" value="1"/>
</dbReference>
<evidence type="ECO:0000313" key="3">
    <source>
        <dbReference type="EMBL" id="MDI6100262.1"/>
    </source>
</evidence>
<sequence>MTPMTYAHCRAAARAVRDAEFGREAIRVARPRSVLGIVRSRGPLSVMLRVADAEDRLVRLGPESFALLERPQFMRLPPSARGGAGLRLLRLLDRRWDMLVFAGPPAFALTVAATLALISVVRDTRPSLAIVWLALFATAYVAVFMLAQVVTESAWLRRTLGGKAADELAAESLPGFNWSMPLCHHAGTGDGGGLVRLASSRMEDLVKRHAAAEARAGGLEIAEGRVREVLVCLTRGVSTAAMRRVVAARMRLPYGPDSRVALRRPLGPVTAYREPVKAGGGFFFIWVGGVAVVVAILASFVASVEGQACGDSCEGRPATYLTALQWLAWRLVWQSAPGIGSATVQTQIFGWLLSIVGLMTIAVAWVSAKLAVDRHREMLADFRALAADLPNTRVLLLTVTDAERDAVLRAARPVTGQEPVRSFAGKVVTYDLGAIGPTTLGLAQCARQGAGGPGGAQSTATEAIRQWKPHLVIMVGICYGLREDWTPPQQLADVIVATTIEDLDRRIEHDGHTEPFGDRVSTRSAIVSRLQAASTDWRTAKVWFGPLLSAQTLYDSRERRDQLKKDRTRALGGEMEGHGLYAAAADADVPWIVVKSISDWGVDRDKHYEPDAAAANAADFVAHAVALGAFDDIPKRR</sequence>
<organism evidence="3 4">
    <name type="scientific">Actinoplanes sandaracinus</name>
    <dbReference type="NCBI Taxonomy" id="3045177"/>
    <lineage>
        <taxon>Bacteria</taxon>
        <taxon>Bacillati</taxon>
        <taxon>Actinomycetota</taxon>
        <taxon>Actinomycetes</taxon>
        <taxon>Micromonosporales</taxon>
        <taxon>Micromonosporaceae</taxon>
        <taxon>Actinoplanes</taxon>
    </lineage>
</organism>
<gene>
    <name evidence="3" type="ORF">QLQ12_16780</name>
</gene>
<protein>
    <recommendedName>
        <fullName evidence="2">Nucleoside phosphorylase domain-containing protein</fullName>
    </recommendedName>
</protein>
<feature type="transmembrane region" description="Helical" evidence="1">
    <location>
        <begin position="282"/>
        <end position="302"/>
    </location>
</feature>
<dbReference type="InterPro" id="IPR000845">
    <property type="entry name" value="Nucleoside_phosphorylase_d"/>
</dbReference>